<evidence type="ECO:0000256" key="8">
    <source>
        <dbReference type="RuleBase" id="RU000673"/>
    </source>
</evidence>
<dbReference type="InterPro" id="IPR001328">
    <property type="entry name" value="Pept_tRNA_hydro"/>
</dbReference>
<evidence type="ECO:0000313" key="11">
    <source>
        <dbReference type="EMBL" id="MCF4099066.1"/>
    </source>
</evidence>
<evidence type="ECO:0000256" key="9">
    <source>
        <dbReference type="RuleBase" id="RU004320"/>
    </source>
</evidence>
<evidence type="ECO:0000256" key="2">
    <source>
        <dbReference type="ARBA" id="ARBA00022555"/>
    </source>
</evidence>
<dbReference type="SUPFAM" id="SSF53178">
    <property type="entry name" value="Peptidyl-tRNA hydrolase-like"/>
    <property type="match status" value="1"/>
</dbReference>
<comment type="catalytic activity">
    <reaction evidence="7 8">
        <text>an N-acyl-L-alpha-aminoacyl-tRNA + H2O = an N-acyl-L-amino acid + a tRNA + H(+)</text>
        <dbReference type="Rhea" id="RHEA:54448"/>
        <dbReference type="Rhea" id="RHEA-COMP:10123"/>
        <dbReference type="Rhea" id="RHEA-COMP:13883"/>
        <dbReference type="ChEBI" id="CHEBI:15377"/>
        <dbReference type="ChEBI" id="CHEBI:15378"/>
        <dbReference type="ChEBI" id="CHEBI:59874"/>
        <dbReference type="ChEBI" id="CHEBI:78442"/>
        <dbReference type="ChEBI" id="CHEBI:138191"/>
        <dbReference type="EC" id="3.1.1.29"/>
    </reaction>
</comment>
<feature type="site" description="Stabilizes the basic form of H active site to accept a proton" evidence="7">
    <location>
        <position position="91"/>
    </location>
</feature>
<feature type="binding site" evidence="7">
    <location>
        <position position="64"/>
    </location>
    <ligand>
        <name>tRNA</name>
        <dbReference type="ChEBI" id="CHEBI:17843"/>
    </ligand>
</feature>
<dbReference type="EC" id="3.1.1.29" evidence="1 7"/>
<dbReference type="EMBL" id="JAKGTI010000002">
    <property type="protein sequence ID" value="MCF4099066.1"/>
    <property type="molecule type" value="Genomic_DNA"/>
</dbReference>
<dbReference type="CDD" id="cd00462">
    <property type="entry name" value="PTH"/>
    <property type="match status" value="1"/>
</dbReference>
<feature type="binding site" evidence="7">
    <location>
        <position position="66"/>
    </location>
    <ligand>
        <name>tRNA</name>
        <dbReference type="ChEBI" id="CHEBI:17843"/>
    </ligand>
</feature>
<dbReference type="GO" id="GO:0004045">
    <property type="term" value="F:peptidyl-tRNA hydrolase activity"/>
    <property type="evidence" value="ECO:0007669"/>
    <property type="project" value="UniProtKB-EC"/>
</dbReference>
<dbReference type="PANTHER" id="PTHR17224:SF1">
    <property type="entry name" value="PEPTIDYL-TRNA HYDROLASE"/>
    <property type="match status" value="1"/>
</dbReference>
<comment type="function">
    <text evidence="7">Catalyzes the release of premature peptidyl moieties from peptidyl-tRNA molecules trapped in stalled 50S ribosomal subunits, and thus maintains levels of free tRNAs and 50S ribosomes.</text>
</comment>
<keyword evidence="2 7" id="KW-0820">tRNA-binding</keyword>
<feature type="active site" description="Proton acceptor" evidence="7">
    <location>
        <position position="19"/>
    </location>
</feature>
<dbReference type="HAMAP" id="MF_00083">
    <property type="entry name" value="Pept_tRNA_hydro_bact"/>
    <property type="match status" value="1"/>
</dbReference>
<reference evidence="11 12" key="1">
    <citation type="submission" date="2022-01" db="EMBL/GenBank/DDBJ databases">
        <title>Maritalea mediterranea sp. nov., isolated from marine plastic residues from the Malva-rosa beach (Valencia, Spain).</title>
        <authorList>
            <person name="Vidal-Verdu A."/>
            <person name="Molina-Menor E."/>
            <person name="Pascual J."/>
            <person name="Pereto J."/>
            <person name="Porcar M."/>
        </authorList>
    </citation>
    <scope>NUCLEOTIDE SEQUENCE [LARGE SCALE GENOMIC DNA]</scope>
    <source>
        <strain evidence="11 12">P4.10X</strain>
    </source>
</reference>
<evidence type="ECO:0000256" key="1">
    <source>
        <dbReference type="ARBA" id="ARBA00013260"/>
    </source>
</evidence>
<dbReference type="PROSITE" id="PS01195">
    <property type="entry name" value="PEPT_TRNA_HYDROL_1"/>
    <property type="match status" value="1"/>
</dbReference>
<evidence type="ECO:0000313" key="12">
    <source>
        <dbReference type="Proteomes" id="UP001201217"/>
    </source>
</evidence>
<dbReference type="Gene3D" id="3.40.50.1470">
    <property type="entry name" value="Peptidyl-tRNA hydrolase"/>
    <property type="match status" value="1"/>
</dbReference>
<evidence type="ECO:0000256" key="4">
    <source>
        <dbReference type="ARBA" id="ARBA00022884"/>
    </source>
</evidence>
<sequence>MRLIVGLGNPGSKYAKNRHNVGFMAVEEIASQHHFPPFKKKFNGLLTEGVIDGQKVGLLLPQTFMNKSGDSVIAAMSFFKIKPEDIYVLYDELDLAPGKVRVKKGGGNGGHNGIRSIESHLGKEFNRVRIGIGHPGHKDRVHAYVLGDFAKADHQEWLDDLLIEFGRNADCLANGDGPKLMNKLALAAQARQSAEPAKEPKADAANPKGQSHIRQARQAKKPNVPEKGPMADMLKKLFGKGEN</sequence>
<comment type="function">
    <text evidence="7">Hydrolyzes ribosome-free peptidyl-tRNAs (with 1 or more amino acids incorporated), which drop off the ribosome during protein synthesis, or as a result of ribosome stalling.</text>
</comment>
<evidence type="ECO:0000256" key="10">
    <source>
        <dbReference type="SAM" id="MobiDB-lite"/>
    </source>
</evidence>
<feature type="site" description="Discriminates between blocked and unblocked aminoacyl-tRNA" evidence="7">
    <location>
        <position position="9"/>
    </location>
</feature>
<keyword evidence="3 7" id="KW-0378">Hydrolase</keyword>
<dbReference type="PANTHER" id="PTHR17224">
    <property type="entry name" value="PEPTIDYL-TRNA HYDROLASE"/>
    <property type="match status" value="1"/>
</dbReference>
<feature type="binding site" evidence="7">
    <location>
        <position position="14"/>
    </location>
    <ligand>
        <name>tRNA</name>
        <dbReference type="ChEBI" id="CHEBI:17843"/>
    </ligand>
</feature>
<dbReference type="PROSITE" id="PS01196">
    <property type="entry name" value="PEPT_TRNA_HYDROL_2"/>
    <property type="match status" value="1"/>
</dbReference>
<keyword evidence="4 7" id="KW-0694">RNA-binding</keyword>
<feature type="region of interest" description="Disordered" evidence="10">
    <location>
        <begin position="191"/>
        <end position="243"/>
    </location>
</feature>
<dbReference type="InterPro" id="IPR018171">
    <property type="entry name" value="Pept_tRNA_hydro_CS"/>
</dbReference>
<proteinExistence type="inferred from homology"/>
<accession>A0ABS9E893</accession>
<evidence type="ECO:0000256" key="5">
    <source>
        <dbReference type="ARBA" id="ARBA00038063"/>
    </source>
</evidence>
<comment type="caution">
    <text evidence="11">The sequence shown here is derived from an EMBL/GenBank/DDBJ whole genome shotgun (WGS) entry which is preliminary data.</text>
</comment>
<dbReference type="Proteomes" id="UP001201217">
    <property type="component" value="Unassembled WGS sequence"/>
</dbReference>
<dbReference type="RefSeq" id="WP_236114624.1">
    <property type="nucleotide sequence ID" value="NZ_JAKGTI010000002.1"/>
</dbReference>
<dbReference type="Pfam" id="PF01195">
    <property type="entry name" value="Pept_tRNA_hydro"/>
    <property type="match status" value="1"/>
</dbReference>
<gene>
    <name evidence="7 11" type="primary">pth</name>
    <name evidence="11" type="ORF">L1I42_11260</name>
</gene>
<feature type="binding site" evidence="7">
    <location>
        <position position="112"/>
    </location>
    <ligand>
        <name>tRNA</name>
        <dbReference type="ChEBI" id="CHEBI:17843"/>
    </ligand>
</feature>
<name>A0ABS9E893_9HYPH</name>
<protein>
    <recommendedName>
        <fullName evidence="6 7">Peptidyl-tRNA hydrolase</fullName>
        <shortName evidence="7">Pth</shortName>
        <ecNumber evidence="1 7">3.1.1.29</ecNumber>
    </recommendedName>
</protein>
<keyword evidence="7" id="KW-0963">Cytoplasm</keyword>
<comment type="subunit">
    <text evidence="7">Monomer.</text>
</comment>
<dbReference type="InterPro" id="IPR036416">
    <property type="entry name" value="Pept_tRNA_hydro_sf"/>
</dbReference>
<evidence type="ECO:0000256" key="6">
    <source>
        <dbReference type="ARBA" id="ARBA00050038"/>
    </source>
</evidence>
<evidence type="ECO:0000256" key="3">
    <source>
        <dbReference type="ARBA" id="ARBA00022801"/>
    </source>
</evidence>
<evidence type="ECO:0000256" key="7">
    <source>
        <dbReference type="HAMAP-Rule" id="MF_00083"/>
    </source>
</evidence>
<comment type="subcellular location">
    <subcellularLocation>
        <location evidence="7">Cytoplasm</location>
    </subcellularLocation>
</comment>
<keyword evidence="12" id="KW-1185">Reference proteome</keyword>
<feature type="compositionally biased region" description="Basic and acidic residues" evidence="10">
    <location>
        <begin position="233"/>
        <end position="243"/>
    </location>
</feature>
<comment type="similarity">
    <text evidence="5 7 9">Belongs to the PTH family.</text>
</comment>
<organism evidence="11 12">
    <name type="scientific">Maritalea mediterranea</name>
    <dbReference type="NCBI Taxonomy" id="2909667"/>
    <lineage>
        <taxon>Bacteria</taxon>
        <taxon>Pseudomonadati</taxon>
        <taxon>Pseudomonadota</taxon>
        <taxon>Alphaproteobacteria</taxon>
        <taxon>Hyphomicrobiales</taxon>
        <taxon>Devosiaceae</taxon>
        <taxon>Maritalea</taxon>
    </lineage>
</organism>
<dbReference type="NCBIfam" id="TIGR00447">
    <property type="entry name" value="pth"/>
    <property type="match status" value="1"/>
</dbReference>